<accession>A0A3R8Z6D5</accession>
<protein>
    <recommendedName>
        <fullName evidence="4">Cthe-2314-like HEPN domain-containing protein</fullName>
    </recommendedName>
</protein>
<evidence type="ECO:0008006" key="4">
    <source>
        <dbReference type="Google" id="ProtNLM"/>
    </source>
</evidence>
<dbReference type="RefSeq" id="WP_125350702.1">
    <property type="nucleotide sequence ID" value="NZ_RHPN01000050.1"/>
</dbReference>
<organism evidence="2 3">
    <name type="scientific">Empedobacter falsenii</name>
    <dbReference type="NCBI Taxonomy" id="343874"/>
    <lineage>
        <taxon>Bacteria</taxon>
        <taxon>Pseudomonadati</taxon>
        <taxon>Bacteroidota</taxon>
        <taxon>Flavobacteriia</taxon>
        <taxon>Flavobacteriales</taxon>
        <taxon>Weeksellaceae</taxon>
        <taxon>Empedobacter</taxon>
    </lineage>
</organism>
<reference evidence="2 3" key="1">
    <citation type="submission" date="2018-10" db="EMBL/GenBank/DDBJ databases">
        <title>Transmission dynamics of multidrug resistant bacteria on intensive care unit surfaces.</title>
        <authorList>
            <person name="D'Souza A.W."/>
            <person name="Potter R.F."/>
            <person name="Wallace M."/>
            <person name="Shupe A."/>
            <person name="Patel S."/>
            <person name="Sun S."/>
            <person name="Gul D."/>
            <person name="Kwon J.H."/>
            <person name="Andleeb S."/>
            <person name="Burnham C.-A.D."/>
            <person name="Dantas G."/>
        </authorList>
    </citation>
    <scope>NUCLEOTIDE SEQUENCE [LARGE SCALE GENOMIC DNA]</scope>
    <source>
        <strain evidence="2 3">WF_348</strain>
    </source>
</reference>
<dbReference type="Proteomes" id="UP000267844">
    <property type="component" value="Unassembled WGS sequence"/>
</dbReference>
<dbReference type="AlphaFoldDB" id="A0A3R8Z6D5"/>
<proteinExistence type="predicted"/>
<evidence type="ECO:0000313" key="2">
    <source>
        <dbReference type="EMBL" id="RRT87898.1"/>
    </source>
</evidence>
<gene>
    <name evidence="2" type="ORF">EGI89_14415</name>
</gene>
<dbReference type="EMBL" id="RHPO01000050">
    <property type="protein sequence ID" value="RRT87898.1"/>
    <property type="molecule type" value="Genomic_DNA"/>
</dbReference>
<comment type="caution">
    <text evidence="2">The sequence shown here is derived from an EMBL/GenBank/DDBJ whole genome shotgun (WGS) entry which is preliminary data.</text>
</comment>
<keyword evidence="1" id="KW-0175">Coiled coil</keyword>
<evidence type="ECO:0000313" key="3">
    <source>
        <dbReference type="Proteomes" id="UP000267844"/>
    </source>
</evidence>
<name>A0A3R8Z6D5_9FLAO</name>
<evidence type="ECO:0000256" key="1">
    <source>
        <dbReference type="SAM" id="Coils"/>
    </source>
</evidence>
<feature type="coiled-coil region" evidence="1">
    <location>
        <begin position="4"/>
        <end position="38"/>
    </location>
</feature>
<sequence>MLKLFKKREIIKSEEDELAELRKNLTEAIDENIKIAEEDIQNIKTLLLQNKSYQTDFFNSLYNSSIYISIFDMDVSILTEKFILSKRDYEKKLFARILALTIIEFLDDINPLIGRDLSKQLRDLKQEKFVIPVREISKKFAKYKNENEQYLRIVRNNTIAHKNTDALELHKFINEIESEEIYNLAIELKKLSTEFNKLSTKIIYSIIDFMKKSINKRKKNHD</sequence>